<dbReference type="AlphaFoldDB" id="A0A835HXR9"/>
<dbReference type="Proteomes" id="UP000631114">
    <property type="component" value="Unassembled WGS sequence"/>
</dbReference>
<reference evidence="1 2" key="1">
    <citation type="submission" date="2020-10" db="EMBL/GenBank/DDBJ databases">
        <title>The Coptis chinensis genome and diversification of protoberbering-type alkaloids.</title>
        <authorList>
            <person name="Wang B."/>
            <person name="Shu S."/>
            <person name="Song C."/>
            <person name="Liu Y."/>
        </authorList>
    </citation>
    <scope>NUCLEOTIDE SEQUENCE [LARGE SCALE GENOMIC DNA]</scope>
    <source>
        <strain evidence="1">HL-2020</strain>
        <tissue evidence="1">Leaf</tissue>
    </source>
</reference>
<accession>A0A835HXR9</accession>
<protein>
    <submittedName>
        <fullName evidence="1">Uncharacterized protein</fullName>
    </submittedName>
</protein>
<comment type="caution">
    <text evidence="1">The sequence shown here is derived from an EMBL/GenBank/DDBJ whole genome shotgun (WGS) entry which is preliminary data.</text>
</comment>
<sequence length="69" mass="7887">MSAWPSVIAVKNRMLKGYIDPKTVLRCRCLRCLQQVRHEYTVVKNKLETLFGLQQQILAAGGSIPIWSE</sequence>
<dbReference type="InterPro" id="IPR036641">
    <property type="entry name" value="HPT_dom_sf"/>
</dbReference>
<keyword evidence="2" id="KW-1185">Reference proteome</keyword>
<proteinExistence type="predicted"/>
<gene>
    <name evidence="1" type="ORF">IFM89_015879</name>
</gene>
<evidence type="ECO:0000313" key="2">
    <source>
        <dbReference type="Proteomes" id="UP000631114"/>
    </source>
</evidence>
<evidence type="ECO:0000313" key="1">
    <source>
        <dbReference type="EMBL" id="KAF9605263.1"/>
    </source>
</evidence>
<dbReference type="OrthoDB" id="1673781at2759"/>
<dbReference type="Gene3D" id="1.20.120.160">
    <property type="entry name" value="HPT domain"/>
    <property type="match status" value="1"/>
</dbReference>
<organism evidence="1 2">
    <name type="scientific">Coptis chinensis</name>
    <dbReference type="NCBI Taxonomy" id="261450"/>
    <lineage>
        <taxon>Eukaryota</taxon>
        <taxon>Viridiplantae</taxon>
        <taxon>Streptophyta</taxon>
        <taxon>Embryophyta</taxon>
        <taxon>Tracheophyta</taxon>
        <taxon>Spermatophyta</taxon>
        <taxon>Magnoliopsida</taxon>
        <taxon>Ranunculales</taxon>
        <taxon>Ranunculaceae</taxon>
        <taxon>Coptidoideae</taxon>
        <taxon>Coptis</taxon>
    </lineage>
</organism>
<dbReference type="GO" id="GO:0000160">
    <property type="term" value="P:phosphorelay signal transduction system"/>
    <property type="evidence" value="ECO:0007669"/>
    <property type="project" value="InterPro"/>
</dbReference>
<dbReference type="EMBL" id="JADFTS010000005">
    <property type="protein sequence ID" value="KAF9605263.1"/>
    <property type="molecule type" value="Genomic_DNA"/>
</dbReference>
<name>A0A835HXR9_9MAGN</name>